<accession>A0AAN5CH27</accession>
<keyword evidence="6" id="KW-1185">Reference proteome</keyword>
<keyword evidence="3" id="KW-0233">DNA recombination</keyword>
<dbReference type="Proteomes" id="UP001328107">
    <property type="component" value="Unassembled WGS sequence"/>
</dbReference>
<evidence type="ECO:0000256" key="3">
    <source>
        <dbReference type="ARBA" id="ARBA00023172"/>
    </source>
</evidence>
<organism evidence="5 6">
    <name type="scientific">Pristionchus mayeri</name>
    <dbReference type="NCBI Taxonomy" id="1317129"/>
    <lineage>
        <taxon>Eukaryota</taxon>
        <taxon>Metazoa</taxon>
        <taxon>Ecdysozoa</taxon>
        <taxon>Nematoda</taxon>
        <taxon>Chromadorea</taxon>
        <taxon>Rhabditida</taxon>
        <taxon>Rhabditina</taxon>
        <taxon>Diplogasteromorpha</taxon>
        <taxon>Diplogasteroidea</taxon>
        <taxon>Neodiplogasteridae</taxon>
        <taxon>Pristionchus</taxon>
    </lineage>
</organism>
<proteinExistence type="predicted"/>
<dbReference type="AlphaFoldDB" id="A0AAN5CH27"/>
<reference evidence="6" key="1">
    <citation type="submission" date="2022-10" db="EMBL/GenBank/DDBJ databases">
        <title>Genome assembly of Pristionchus species.</title>
        <authorList>
            <person name="Yoshida K."/>
            <person name="Sommer R.J."/>
        </authorList>
    </citation>
    <scope>NUCLEOTIDE SEQUENCE [LARGE SCALE GENOMIC DNA]</scope>
    <source>
        <strain evidence="6">RS5460</strain>
    </source>
</reference>
<evidence type="ECO:0000256" key="2">
    <source>
        <dbReference type="ARBA" id="ARBA00023125"/>
    </source>
</evidence>
<dbReference type="GO" id="GO:0004803">
    <property type="term" value="F:transposase activity"/>
    <property type="evidence" value="ECO:0007669"/>
    <property type="project" value="InterPro"/>
</dbReference>
<evidence type="ECO:0000313" key="6">
    <source>
        <dbReference type="Proteomes" id="UP001328107"/>
    </source>
</evidence>
<dbReference type="Pfam" id="PF10551">
    <property type="entry name" value="MULE"/>
    <property type="match status" value="1"/>
</dbReference>
<sequence>MAAISNTWSGFSLPSNQGTKATARVFFPDEGQAVFLSNPADASRHRCDWTTDEKCRAAVVLSSKIEKDFSVKNSESASAGHLKNPSRAYKECNAMIAKREGIANLILPGDVDEVLDLYSGGKNKNKRKRQLSDVKKATGVSRVEEYDQIDDKDIEIIGLKETYRISDPEDSKRIYLAARRTFQLAIDLGIEALLVDGNFGFTPMPTCTKKRAYQLFTIRVCCRNTSFLLMAALLPSKAASEYILLFKFLFSIFSEMNFPLRGVRIVSDWETGIIKAIRTTLPMATHQGCSFHALKCINNKISSYGLNAFARSHPVVRVWFNRICASIFLPRVYIVRCGLLVVPVSNVHPAYTAAHNFLEYFKSEWMSQPEAMVCKFMVDRHRTTNLVESWHRGLLSHFLGHHPPLMELVKFLLNTELDDNISMKHYLDNGSSYELSEEDEKRSIETLAPMLEFDSILEERDPTNAEIMSYLDKMTKFCHEKLN</sequence>
<keyword evidence="1" id="KW-0815">Transposition</keyword>
<dbReference type="InterPro" id="IPR018289">
    <property type="entry name" value="MULE_transposase_dom"/>
</dbReference>
<name>A0AAN5CH27_9BILA</name>
<evidence type="ECO:0000259" key="4">
    <source>
        <dbReference type="Pfam" id="PF10551"/>
    </source>
</evidence>
<dbReference type="GO" id="GO:0006313">
    <property type="term" value="P:DNA transposition"/>
    <property type="evidence" value="ECO:0007669"/>
    <property type="project" value="InterPro"/>
</dbReference>
<gene>
    <name evidence="5" type="ORF">PMAYCL1PPCAC_14344</name>
</gene>
<protein>
    <recommendedName>
        <fullName evidence="4">MULE transposase domain-containing protein</fullName>
    </recommendedName>
</protein>
<evidence type="ECO:0000256" key="1">
    <source>
        <dbReference type="ARBA" id="ARBA00022578"/>
    </source>
</evidence>
<dbReference type="GO" id="GO:0003677">
    <property type="term" value="F:DNA binding"/>
    <property type="evidence" value="ECO:0007669"/>
    <property type="project" value="UniProtKB-KW"/>
</dbReference>
<feature type="domain" description="MULE transposase" evidence="4">
    <location>
        <begin position="208"/>
        <end position="295"/>
    </location>
</feature>
<dbReference type="PROSITE" id="PS01007">
    <property type="entry name" value="TRANSPOSASE_MUTATOR"/>
    <property type="match status" value="1"/>
</dbReference>
<keyword evidence="2" id="KW-0238">DNA-binding</keyword>
<dbReference type="InterPro" id="IPR001207">
    <property type="entry name" value="Transposase_mutator"/>
</dbReference>
<comment type="caution">
    <text evidence="5">The sequence shown here is derived from an EMBL/GenBank/DDBJ whole genome shotgun (WGS) entry which is preliminary data.</text>
</comment>
<dbReference type="EMBL" id="BTRK01000003">
    <property type="protein sequence ID" value="GMR44149.1"/>
    <property type="molecule type" value="Genomic_DNA"/>
</dbReference>
<evidence type="ECO:0000313" key="5">
    <source>
        <dbReference type="EMBL" id="GMR44149.1"/>
    </source>
</evidence>